<keyword evidence="2" id="KW-0732">Signal</keyword>
<evidence type="ECO:0000313" key="3">
    <source>
        <dbReference type="EMBL" id="RXG46806.1"/>
    </source>
</evidence>
<sequence length="136" mass="14981">MGSLHSGFWVIIVPFSFPWLVARSLIPSLSPFPTPVNTRRLLFPGPRPSPLSLNRPALPPQLHHINPSPRRCTSHLQCVPLAPRPVIVNDAIEFCSLERSDIVLSKQEAVAKRAKSLITTSEQGSSHDSFAKKSNS</sequence>
<protein>
    <submittedName>
        <fullName evidence="3">Uncharacterized protein</fullName>
    </submittedName>
</protein>
<feature type="region of interest" description="Disordered" evidence="1">
    <location>
        <begin position="115"/>
        <end position="136"/>
    </location>
</feature>
<dbReference type="EMBL" id="RSDZ01000044">
    <property type="protein sequence ID" value="RXG46806.1"/>
    <property type="molecule type" value="Genomic_DNA"/>
</dbReference>
<evidence type="ECO:0000313" key="4">
    <source>
        <dbReference type="Proteomes" id="UP000288725"/>
    </source>
</evidence>
<name>A0A444S061_VERDA</name>
<feature type="chain" id="PRO_5019445258" evidence="2">
    <location>
        <begin position="24"/>
        <end position="136"/>
    </location>
</feature>
<feature type="compositionally biased region" description="Polar residues" evidence="1">
    <location>
        <begin position="117"/>
        <end position="136"/>
    </location>
</feature>
<gene>
    <name evidence="3" type="ORF">VDGE_30771</name>
</gene>
<comment type="caution">
    <text evidence="3">The sequence shown here is derived from an EMBL/GenBank/DDBJ whole genome shotgun (WGS) entry which is preliminary data.</text>
</comment>
<accession>A0A444S061</accession>
<proteinExistence type="predicted"/>
<dbReference type="AlphaFoldDB" id="A0A444S061"/>
<organism evidence="3 4">
    <name type="scientific">Verticillium dahliae</name>
    <name type="common">Verticillium wilt</name>
    <dbReference type="NCBI Taxonomy" id="27337"/>
    <lineage>
        <taxon>Eukaryota</taxon>
        <taxon>Fungi</taxon>
        <taxon>Dikarya</taxon>
        <taxon>Ascomycota</taxon>
        <taxon>Pezizomycotina</taxon>
        <taxon>Sordariomycetes</taxon>
        <taxon>Hypocreomycetidae</taxon>
        <taxon>Glomerellales</taxon>
        <taxon>Plectosphaerellaceae</taxon>
        <taxon>Verticillium</taxon>
    </lineage>
</organism>
<feature type="signal peptide" evidence="2">
    <location>
        <begin position="1"/>
        <end position="23"/>
    </location>
</feature>
<reference evidence="3 4" key="1">
    <citation type="submission" date="2018-12" db="EMBL/GenBank/DDBJ databases">
        <title>Genome of Verticillium dahliae isolate Getta Getta.</title>
        <authorList>
            <person name="Gardiner D.M."/>
        </authorList>
    </citation>
    <scope>NUCLEOTIDE SEQUENCE [LARGE SCALE GENOMIC DNA]</scope>
    <source>
        <strain evidence="3 4">Getta Getta</strain>
    </source>
</reference>
<evidence type="ECO:0000256" key="1">
    <source>
        <dbReference type="SAM" id="MobiDB-lite"/>
    </source>
</evidence>
<dbReference type="Proteomes" id="UP000288725">
    <property type="component" value="Chromosome 7"/>
</dbReference>
<evidence type="ECO:0000256" key="2">
    <source>
        <dbReference type="SAM" id="SignalP"/>
    </source>
</evidence>